<dbReference type="EMBL" id="BAAAKV010000049">
    <property type="protein sequence ID" value="GAA1185884.1"/>
    <property type="molecule type" value="Genomic_DNA"/>
</dbReference>
<proteinExistence type="predicted"/>
<organism evidence="1 2">
    <name type="scientific">Streptomyces hebeiensis</name>
    <dbReference type="NCBI Taxonomy" id="229486"/>
    <lineage>
        <taxon>Bacteria</taxon>
        <taxon>Bacillati</taxon>
        <taxon>Actinomycetota</taxon>
        <taxon>Actinomycetes</taxon>
        <taxon>Kitasatosporales</taxon>
        <taxon>Streptomycetaceae</taxon>
        <taxon>Streptomyces</taxon>
    </lineage>
</organism>
<keyword evidence="2" id="KW-1185">Reference proteome</keyword>
<reference evidence="1 2" key="1">
    <citation type="journal article" date="2019" name="Int. J. Syst. Evol. Microbiol.">
        <title>The Global Catalogue of Microorganisms (GCM) 10K type strain sequencing project: providing services to taxonomists for standard genome sequencing and annotation.</title>
        <authorList>
            <consortium name="The Broad Institute Genomics Platform"/>
            <consortium name="The Broad Institute Genome Sequencing Center for Infectious Disease"/>
            <person name="Wu L."/>
            <person name="Ma J."/>
        </authorList>
    </citation>
    <scope>NUCLEOTIDE SEQUENCE [LARGE SCALE GENOMIC DNA]</scope>
    <source>
        <strain evidence="1 2">JCM 12696</strain>
    </source>
</reference>
<evidence type="ECO:0000313" key="1">
    <source>
        <dbReference type="EMBL" id="GAA1185884.1"/>
    </source>
</evidence>
<dbReference type="RefSeq" id="WP_344280756.1">
    <property type="nucleotide sequence ID" value="NZ_BAAAKV010000049.1"/>
</dbReference>
<comment type="caution">
    <text evidence="1">The sequence shown here is derived from an EMBL/GenBank/DDBJ whole genome shotgun (WGS) entry which is preliminary data.</text>
</comment>
<evidence type="ECO:0000313" key="2">
    <source>
        <dbReference type="Proteomes" id="UP001501371"/>
    </source>
</evidence>
<evidence type="ECO:0008006" key="3">
    <source>
        <dbReference type="Google" id="ProtNLM"/>
    </source>
</evidence>
<name>A0ABN1V047_9ACTN</name>
<accession>A0ABN1V047</accession>
<sequence>MSFTPQVETQEIADSELDNVSGGLVDGVVGSVVNTADGIVPVSGVVGTVTNTAGGVVGLATGTVAAL</sequence>
<protein>
    <recommendedName>
        <fullName evidence="3">Type A2 lantipeptide</fullName>
    </recommendedName>
</protein>
<dbReference type="Proteomes" id="UP001501371">
    <property type="component" value="Unassembled WGS sequence"/>
</dbReference>
<gene>
    <name evidence="1" type="ORF">GCM10009654_49360</name>
</gene>